<feature type="compositionally biased region" description="Basic and acidic residues" evidence="1">
    <location>
        <begin position="16"/>
        <end position="45"/>
    </location>
</feature>
<sequence length="55" mass="5999">MVDALHLGLLRPPVPLRHDGRARPQGRLRDGARHERTSGAQEAREPTPAVVGDVL</sequence>
<evidence type="ECO:0000313" key="3">
    <source>
        <dbReference type="Proteomes" id="UP000310108"/>
    </source>
</evidence>
<gene>
    <name evidence="2" type="ORF">CTA1_11302</name>
</gene>
<evidence type="ECO:0000256" key="1">
    <source>
        <dbReference type="SAM" id="MobiDB-lite"/>
    </source>
</evidence>
<protein>
    <submittedName>
        <fullName evidence="2">Uncharacterized protein</fullName>
    </submittedName>
</protein>
<organism evidence="2 3">
    <name type="scientific">Colletotrichum tanaceti</name>
    <dbReference type="NCBI Taxonomy" id="1306861"/>
    <lineage>
        <taxon>Eukaryota</taxon>
        <taxon>Fungi</taxon>
        <taxon>Dikarya</taxon>
        <taxon>Ascomycota</taxon>
        <taxon>Pezizomycotina</taxon>
        <taxon>Sordariomycetes</taxon>
        <taxon>Hypocreomycetidae</taxon>
        <taxon>Glomerellales</taxon>
        <taxon>Glomerellaceae</taxon>
        <taxon>Colletotrichum</taxon>
        <taxon>Colletotrichum destructivum species complex</taxon>
    </lineage>
</organism>
<reference evidence="2 3" key="1">
    <citation type="journal article" date="2019" name="PLoS ONE">
        <title>Comparative genome analysis indicates high evolutionary potential of pathogenicity genes in Colletotrichum tanaceti.</title>
        <authorList>
            <person name="Lelwala R.V."/>
            <person name="Korhonen P.K."/>
            <person name="Young N.D."/>
            <person name="Scott J.B."/>
            <person name="Ades P.A."/>
            <person name="Gasser R.B."/>
            <person name="Taylor P.W.J."/>
        </authorList>
    </citation>
    <scope>NUCLEOTIDE SEQUENCE [LARGE SCALE GENOMIC DNA]</scope>
    <source>
        <strain evidence="2">BRIP57314</strain>
    </source>
</reference>
<evidence type="ECO:0000313" key="2">
    <source>
        <dbReference type="EMBL" id="TKW53405.1"/>
    </source>
</evidence>
<feature type="region of interest" description="Disordered" evidence="1">
    <location>
        <begin position="1"/>
        <end position="55"/>
    </location>
</feature>
<feature type="non-terminal residue" evidence="2">
    <location>
        <position position="55"/>
    </location>
</feature>
<dbReference type="AlphaFoldDB" id="A0A4U6XCT1"/>
<name>A0A4U6XCT1_9PEZI</name>
<keyword evidence="3" id="KW-1185">Reference proteome</keyword>
<accession>A0A4U6XCT1</accession>
<dbReference type="Proteomes" id="UP000310108">
    <property type="component" value="Unassembled WGS sequence"/>
</dbReference>
<dbReference type="EMBL" id="PJEX01000187">
    <property type="protein sequence ID" value="TKW53405.1"/>
    <property type="molecule type" value="Genomic_DNA"/>
</dbReference>
<comment type="caution">
    <text evidence="2">The sequence shown here is derived from an EMBL/GenBank/DDBJ whole genome shotgun (WGS) entry which is preliminary data.</text>
</comment>
<proteinExistence type="predicted"/>